<protein>
    <submittedName>
        <fullName evidence="1">Katanin p80 WD40 repeat-containing subunit B1 homolog isoform X2</fullName>
    </submittedName>
</protein>
<accession>A0A2P2L2Q2</accession>
<dbReference type="AlphaFoldDB" id="A0A2P2L2Q2"/>
<reference evidence="1" key="1">
    <citation type="submission" date="2018-02" db="EMBL/GenBank/DDBJ databases">
        <title>Rhizophora mucronata_Transcriptome.</title>
        <authorList>
            <person name="Meera S.P."/>
            <person name="Sreeshan A."/>
            <person name="Augustine A."/>
        </authorList>
    </citation>
    <scope>NUCLEOTIDE SEQUENCE</scope>
    <source>
        <tissue evidence="1">Leaf</tissue>
    </source>
</reference>
<proteinExistence type="predicted"/>
<dbReference type="EMBL" id="GGEC01031732">
    <property type="protein sequence ID" value="MBX12216.1"/>
    <property type="molecule type" value="Transcribed_RNA"/>
</dbReference>
<organism evidence="1">
    <name type="scientific">Rhizophora mucronata</name>
    <name type="common">Asiatic mangrove</name>
    <dbReference type="NCBI Taxonomy" id="61149"/>
    <lineage>
        <taxon>Eukaryota</taxon>
        <taxon>Viridiplantae</taxon>
        <taxon>Streptophyta</taxon>
        <taxon>Embryophyta</taxon>
        <taxon>Tracheophyta</taxon>
        <taxon>Spermatophyta</taxon>
        <taxon>Magnoliopsida</taxon>
        <taxon>eudicotyledons</taxon>
        <taxon>Gunneridae</taxon>
        <taxon>Pentapetalae</taxon>
        <taxon>rosids</taxon>
        <taxon>fabids</taxon>
        <taxon>Malpighiales</taxon>
        <taxon>Rhizophoraceae</taxon>
        <taxon>Rhizophora</taxon>
    </lineage>
</organism>
<sequence>MDLSFLEWRGVLNSPAGPSKQNYNTLMQKYS</sequence>
<evidence type="ECO:0000313" key="1">
    <source>
        <dbReference type="EMBL" id="MBX12216.1"/>
    </source>
</evidence>
<name>A0A2P2L2Q2_RHIMU</name>